<dbReference type="PANTHER" id="PTHR31299">
    <property type="entry name" value="ESTERASE, PUTATIVE (AFU_ORTHOLOGUE AFUA_1G05850)-RELATED"/>
    <property type="match status" value="1"/>
</dbReference>
<dbReference type="PANTHER" id="PTHR31299:SF0">
    <property type="entry name" value="ESTERASE, PUTATIVE (AFU_ORTHOLOGUE AFUA_1G05850)-RELATED"/>
    <property type="match status" value="1"/>
</dbReference>
<dbReference type="Gene3D" id="3.30.1870.10">
    <property type="entry name" value="EreA-like, domain 2"/>
    <property type="match status" value="1"/>
</dbReference>
<dbReference type="CDD" id="cd14728">
    <property type="entry name" value="Ere-like"/>
    <property type="match status" value="1"/>
</dbReference>
<dbReference type="OrthoDB" id="413649at2759"/>
<name>A0A0L0HH45_SPIPD</name>
<evidence type="ECO:0000313" key="1">
    <source>
        <dbReference type="EMBL" id="KND00104.1"/>
    </source>
</evidence>
<gene>
    <name evidence="1" type="ORF">SPPG_04446</name>
</gene>
<dbReference type="GO" id="GO:0046677">
    <property type="term" value="P:response to antibiotic"/>
    <property type="evidence" value="ECO:0007669"/>
    <property type="project" value="InterPro"/>
</dbReference>
<dbReference type="GeneID" id="27687891"/>
<protein>
    <recommendedName>
        <fullName evidence="3">Erythromycin esterase</fullName>
    </recommendedName>
</protein>
<dbReference type="eggNOG" id="ENOG502QW1H">
    <property type="taxonomic scope" value="Eukaryota"/>
</dbReference>
<dbReference type="Gene3D" id="3.40.1660.10">
    <property type="entry name" value="EreA-like (biosynthetic domain)"/>
    <property type="match status" value="1"/>
</dbReference>
<dbReference type="EMBL" id="KQ257456">
    <property type="protein sequence ID" value="KND00104.1"/>
    <property type="molecule type" value="Genomic_DNA"/>
</dbReference>
<keyword evidence="2" id="KW-1185">Reference proteome</keyword>
<accession>A0A0L0HH45</accession>
<dbReference type="VEuPathDB" id="FungiDB:SPPG_04446"/>
<evidence type="ECO:0008006" key="3">
    <source>
        <dbReference type="Google" id="ProtNLM"/>
    </source>
</evidence>
<evidence type="ECO:0000313" key="2">
    <source>
        <dbReference type="Proteomes" id="UP000053201"/>
    </source>
</evidence>
<dbReference type="SUPFAM" id="SSF159501">
    <property type="entry name" value="EreA/ChaN-like"/>
    <property type="match status" value="1"/>
</dbReference>
<dbReference type="AlphaFoldDB" id="A0A0L0HH45"/>
<organism evidence="1 2">
    <name type="scientific">Spizellomyces punctatus (strain DAOM BR117)</name>
    <dbReference type="NCBI Taxonomy" id="645134"/>
    <lineage>
        <taxon>Eukaryota</taxon>
        <taxon>Fungi</taxon>
        <taxon>Fungi incertae sedis</taxon>
        <taxon>Chytridiomycota</taxon>
        <taxon>Chytridiomycota incertae sedis</taxon>
        <taxon>Chytridiomycetes</taxon>
        <taxon>Spizellomycetales</taxon>
        <taxon>Spizellomycetaceae</taxon>
        <taxon>Spizellomyces</taxon>
    </lineage>
</organism>
<proteinExistence type="predicted"/>
<dbReference type="Proteomes" id="UP000053201">
    <property type="component" value="Unassembled WGS sequence"/>
</dbReference>
<dbReference type="Pfam" id="PF05139">
    <property type="entry name" value="Erythro_esteras"/>
    <property type="match status" value="1"/>
</dbReference>
<dbReference type="RefSeq" id="XP_016608143.1">
    <property type="nucleotide sequence ID" value="XM_016752680.1"/>
</dbReference>
<sequence length="513" mass="58952">MQCAKIWTILFATTSHFPFEKLVDPSKTAANNLLTKRLSSTMPAPDFDLIPFVRSIRLNHPKEDYEELMDAIGSARVVCIGDGSHGTLEFYRERAYITQRLIAEKGFNAVVAEADWPDAITINRYVQNTSKTPIKGAVDALKDFKRFPLWMWRNEVMVPFIKWLRLWNDKIAHQGGGLFDKACFFGMDMYSLHASAAAVIEYLQKVDPKAAQKARERYGCFHRFGTDTTKYAFAVRYGISEGCGQEAVKVLQDLLEKRLQYVKENCNSAEEEQFIAEMNALVVKDAEEYYRCMLDEDVITWNLRDQHMVDTLERVMEWIDRHKSQDQKSKVVVWAHNSHLGDARYTDMGRRRGEVNVGQLCREKFGEDNVFNIGFTTYKGTVTAAHEWDTPGRIMDVNPGRQDAYEGLMERSLPHIKNCLLLTHRIDPKTGKKIPIDEQLNRYLDNPLRLERFIGVIYRPATERWSHYSSCALASQFDALAHLRVTNGIRPLDKTAHFPDASPDVPETFPFAM</sequence>
<dbReference type="InterPro" id="IPR014622">
    <property type="entry name" value="UCP036794_erythomycin"/>
</dbReference>
<reference evidence="1 2" key="1">
    <citation type="submission" date="2009-08" db="EMBL/GenBank/DDBJ databases">
        <title>The Genome Sequence of Spizellomyces punctatus strain DAOM BR117.</title>
        <authorList>
            <consortium name="The Broad Institute Genome Sequencing Platform"/>
            <person name="Russ C."/>
            <person name="Cuomo C."/>
            <person name="Shea T."/>
            <person name="Young S.K."/>
            <person name="Zeng Q."/>
            <person name="Koehrsen M."/>
            <person name="Haas B."/>
            <person name="Borodovsky M."/>
            <person name="Guigo R."/>
            <person name="Alvarado L."/>
            <person name="Berlin A."/>
            <person name="Bochicchio J."/>
            <person name="Borenstein D."/>
            <person name="Chapman S."/>
            <person name="Chen Z."/>
            <person name="Engels R."/>
            <person name="Freedman E."/>
            <person name="Gellesch M."/>
            <person name="Goldberg J."/>
            <person name="Griggs A."/>
            <person name="Gujja S."/>
            <person name="Heiman D."/>
            <person name="Hepburn T."/>
            <person name="Howarth C."/>
            <person name="Jen D."/>
            <person name="Larson L."/>
            <person name="Lewis B."/>
            <person name="Mehta T."/>
            <person name="Park D."/>
            <person name="Pearson M."/>
            <person name="Roberts A."/>
            <person name="Saif S."/>
            <person name="Shenoy N."/>
            <person name="Sisk P."/>
            <person name="Stolte C."/>
            <person name="Sykes S."/>
            <person name="Thomson T."/>
            <person name="Walk T."/>
            <person name="White J."/>
            <person name="Yandava C."/>
            <person name="Burger G."/>
            <person name="Gray M.W."/>
            <person name="Holland P.W.H."/>
            <person name="King N."/>
            <person name="Lang F.B.F."/>
            <person name="Roger A.J."/>
            <person name="Ruiz-Trillo I."/>
            <person name="Lander E."/>
            <person name="Nusbaum C."/>
        </authorList>
    </citation>
    <scope>NUCLEOTIDE SEQUENCE [LARGE SCALE GENOMIC DNA]</scope>
    <source>
        <strain evidence="1 2">DAOM BR117</strain>
    </source>
</reference>
<dbReference type="InterPro" id="IPR052036">
    <property type="entry name" value="Hydrolase/PRTase-associated"/>
</dbReference>
<dbReference type="STRING" id="645134.A0A0L0HH45"/>
<dbReference type="PIRSF" id="PIRSF036794">
    <property type="entry name" value="UCP_erythr_ester"/>
    <property type="match status" value="1"/>
</dbReference>
<dbReference type="InterPro" id="IPR007815">
    <property type="entry name" value="Emycin_Estase"/>
</dbReference>
<dbReference type="InParanoid" id="A0A0L0HH45"/>
<dbReference type="OMA" id="RYGCLTP"/>